<comment type="caution">
    <text evidence="3">The sequence shown here is derived from an EMBL/GenBank/DDBJ whole genome shotgun (WGS) entry which is preliminary data.</text>
</comment>
<dbReference type="Gene3D" id="2.130.10.10">
    <property type="entry name" value="YVTN repeat-like/Quinoprotein amine dehydrogenase"/>
    <property type="match status" value="1"/>
</dbReference>
<name>A0ABR2IPD0_9EUKA</name>
<comment type="subcellular location">
    <subcellularLocation>
        <location evidence="1">Cytoplasm</location>
    </subcellularLocation>
</comment>
<organism evidence="3 4">
    <name type="scientific">Tritrichomonas musculus</name>
    <dbReference type="NCBI Taxonomy" id="1915356"/>
    <lineage>
        <taxon>Eukaryota</taxon>
        <taxon>Metamonada</taxon>
        <taxon>Parabasalia</taxon>
        <taxon>Tritrichomonadida</taxon>
        <taxon>Tritrichomonadidae</taxon>
        <taxon>Tritrichomonas</taxon>
    </lineage>
</organism>
<dbReference type="InterPro" id="IPR001680">
    <property type="entry name" value="WD40_rpt"/>
</dbReference>
<dbReference type="SMART" id="SM00320">
    <property type="entry name" value="WD40"/>
    <property type="match status" value="2"/>
</dbReference>
<evidence type="ECO:0000313" key="3">
    <source>
        <dbReference type="EMBL" id="KAK8866400.1"/>
    </source>
</evidence>
<dbReference type="PANTHER" id="PTHR46853">
    <property type="entry name" value="METHYLOSOME PROTEIN 50"/>
    <property type="match status" value="1"/>
</dbReference>
<keyword evidence="4" id="KW-1185">Reference proteome</keyword>
<dbReference type="InterPro" id="IPR036322">
    <property type="entry name" value="WD40_repeat_dom_sf"/>
</dbReference>
<keyword evidence="2" id="KW-0963">Cytoplasm</keyword>
<dbReference type="EMBL" id="JAPFFF010000015">
    <property type="protein sequence ID" value="KAK8866400.1"/>
    <property type="molecule type" value="Genomic_DNA"/>
</dbReference>
<proteinExistence type="predicted"/>
<dbReference type="Proteomes" id="UP001470230">
    <property type="component" value="Unassembled WGS sequence"/>
</dbReference>
<dbReference type="InterPro" id="IPR052139">
    <property type="entry name" value="Methylosome_Comp_WDR77"/>
</dbReference>
<gene>
    <name evidence="3" type="ORF">M9Y10_009362</name>
</gene>
<dbReference type="SUPFAM" id="SSF50978">
    <property type="entry name" value="WD40 repeat-like"/>
    <property type="match status" value="1"/>
</dbReference>
<dbReference type="InterPro" id="IPR015943">
    <property type="entry name" value="WD40/YVTN_repeat-like_dom_sf"/>
</dbReference>
<evidence type="ECO:0000256" key="2">
    <source>
        <dbReference type="ARBA" id="ARBA00022490"/>
    </source>
</evidence>
<evidence type="ECO:0000313" key="4">
    <source>
        <dbReference type="Proteomes" id="UP001470230"/>
    </source>
</evidence>
<sequence length="716" mass="80827">MTQEKGEQRYFPTQEELAILVPKLKEYFQLPERSNERKAVVNQTYEAVKDLNPAHWTSQKIRLWFNNNKNVYSGENQRRIPTLKDNLTESNSTDKEIENTPLVNSPLTSAPLINTPLINAPLINIPNANTPLISHPPDDLPSNVMPMPDIDTTSTSSEIKQYPSTEISSLTDSTTMSLDKFPFEASSMSISHIIPSNSIVQPILSSSESKNLIGSQSNFSSSSLSTSFEPQSDLITPYDDEQQHEDIELPDIPPKTDFDTDKHNLYESLKRMYIAIRKISKLPLEDRLKIQKDAENRMTKIIKTFHDLEINDICSNDDTCACIRTPSTSAPKRQYSIITSSYANEALTSKQDVQYEETSPTVFIPYPSRNRLKASASISKNLSYILRGESTYDRIKPKGRIECASISESGDIAYVYLDEVRHAYVLNFKEIEANTGFFATPSSIFVDDIDSRIYVAGDCRVKSFNISDLSLIETYYISSNVILSSCLTVSHSAGKTDLILGTKGTIAMWDVSVMKPANYGTIKTSNNEAMVSKQNIDTDLVEWSRGRPRDSSYKPEKLIEDITSICPFGDIIAFASKKYQTIHLLDINKKEIVGRLIGHVESITKLLRLDSKTLLSGSKDRTCKCWDINQTMATYHFIRHPKKITTMAYGTFENHLLIFSADKDSIVLGWDYSKKISTFELRLTNLIPIEMRFVPDKKKLVIVGKAEIAIYTFKAD</sequence>
<accession>A0ABR2IPD0</accession>
<evidence type="ECO:0000256" key="1">
    <source>
        <dbReference type="ARBA" id="ARBA00004496"/>
    </source>
</evidence>
<reference evidence="3 4" key="1">
    <citation type="submission" date="2024-04" db="EMBL/GenBank/DDBJ databases">
        <title>Tritrichomonas musculus Genome.</title>
        <authorList>
            <person name="Alves-Ferreira E."/>
            <person name="Grigg M."/>
            <person name="Lorenzi H."/>
            <person name="Galac M."/>
        </authorList>
    </citation>
    <scope>NUCLEOTIDE SEQUENCE [LARGE SCALE GENOMIC DNA]</scope>
    <source>
        <strain evidence="3 4">EAF2021</strain>
    </source>
</reference>
<protein>
    <submittedName>
        <fullName evidence="3">Transcription initiation from RNA polymerase II promoter</fullName>
    </submittedName>
</protein>
<dbReference type="PANTHER" id="PTHR46853:SF1">
    <property type="entry name" value="METHYLOSOME PROTEIN 50"/>
    <property type="match status" value="1"/>
</dbReference>